<keyword evidence="2" id="KW-1185">Reference proteome</keyword>
<organism evidence="1 2">
    <name type="scientific">Mycena metata</name>
    <dbReference type="NCBI Taxonomy" id="1033252"/>
    <lineage>
        <taxon>Eukaryota</taxon>
        <taxon>Fungi</taxon>
        <taxon>Dikarya</taxon>
        <taxon>Basidiomycota</taxon>
        <taxon>Agaricomycotina</taxon>
        <taxon>Agaricomycetes</taxon>
        <taxon>Agaricomycetidae</taxon>
        <taxon>Agaricales</taxon>
        <taxon>Marasmiineae</taxon>
        <taxon>Mycenaceae</taxon>
        <taxon>Mycena</taxon>
    </lineage>
</organism>
<dbReference type="Proteomes" id="UP001215598">
    <property type="component" value="Unassembled WGS sequence"/>
</dbReference>
<proteinExistence type="predicted"/>
<evidence type="ECO:0000313" key="1">
    <source>
        <dbReference type="EMBL" id="KAJ7762952.1"/>
    </source>
</evidence>
<sequence length="394" mass="43654">MYVPPELIEVILRAVDLDSESLKACSLVAPAFRSPSQRMLLSSFTLDPLARTTSFLAASTLLAESPHVASYVTRLAISLPLEFLTSSDVESLIQIFDRLVNVQKCIVDGGYHATTFGWNGIPPRLQSGFTDYFSRQSLDELHVISICNIPSSTFFRFLRAARGLFLYRVGVVPDPAAVGLEHSYPMTRLGLLTGTRGLCEILANMETFQAPNLQRLDITGDSYSSSYANKIISSTSETLEHLTLHCLDAMNFGNSALRPALSLPVLKSAEITAHRGREAWFLDMLKTLLVPDTAPILRQLTITYTHLLESNLFHLLPSTRELNTVDTLLMAHPGSPSIQWRLDLSEHAHVNVGVSVSSFVEDLHRGLPQAHAKGRLSVEHFTQRFTLPYITGKH</sequence>
<gene>
    <name evidence="1" type="ORF">B0H16DRAFT_1528272</name>
</gene>
<accession>A0AAD7JHT0</accession>
<dbReference type="EMBL" id="JARKIB010000031">
    <property type="protein sequence ID" value="KAJ7762952.1"/>
    <property type="molecule type" value="Genomic_DNA"/>
</dbReference>
<name>A0AAD7JHT0_9AGAR</name>
<reference evidence="1" key="1">
    <citation type="submission" date="2023-03" db="EMBL/GenBank/DDBJ databases">
        <title>Massive genome expansion in bonnet fungi (Mycena s.s.) driven by repeated elements and novel gene families across ecological guilds.</title>
        <authorList>
            <consortium name="Lawrence Berkeley National Laboratory"/>
            <person name="Harder C.B."/>
            <person name="Miyauchi S."/>
            <person name="Viragh M."/>
            <person name="Kuo A."/>
            <person name="Thoen E."/>
            <person name="Andreopoulos B."/>
            <person name="Lu D."/>
            <person name="Skrede I."/>
            <person name="Drula E."/>
            <person name="Henrissat B."/>
            <person name="Morin E."/>
            <person name="Kohler A."/>
            <person name="Barry K."/>
            <person name="LaButti K."/>
            <person name="Morin E."/>
            <person name="Salamov A."/>
            <person name="Lipzen A."/>
            <person name="Mereny Z."/>
            <person name="Hegedus B."/>
            <person name="Baldrian P."/>
            <person name="Stursova M."/>
            <person name="Weitz H."/>
            <person name="Taylor A."/>
            <person name="Grigoriev I.V."/>
            <person name="Nagy L.G."/>
            <person name="Martin F."/>
            <person name="Kauserud H."/>
        </authorList>
    </citation>
    <scope>NUCLEOTIDE SEQUENCE</scope>
    <source>
        <strain evidence="1">CBHHK182m</strain>
    </source>
</reference>
<comment type="caution">
    <text evidence="1">The sequence shown here is derived from an EMBL/GenBank/DDBJ whole genome shotgun (WGS) entry which is preliminary data.</text>
</comment>
<dbReference type="AlphaFoldDB" id="A0AAD7JHT0"/>
<evidence type="ECO:0000313" key="2">
    <source>
        <dbReference type="Proteomes" id="UP001215598"/>
    </source>
</evidence>
<protein>
    <submittedName>
        <fullName evidence="1">Uncharacterized protein</fullName>
    </submittedName>
</protein>